<dbReference type="PANTHER" id="PTHR30450:SF1">
    <property type="entry name" value="D-METHIONINE TRANSPORT SYSTEM PERMEASE PROTEIN METI-RELATED"/>
    <property type="match status" value="1"/>
</dbReference>
<dbReference type="SUPFAM" id="SSF161098">
    <property type="entry name" value="MetI-like"/>
    <property type="match status" value="1"/>
</dbReference>
<dbReference type="RefSeq" id="WP_078664854.1">
    <property type="nucleotide sequence ID" value="NZ_FUXM01000005.1"/>
</dbReference>
<dbReference type="AlphaFoldDB" id="A0A1T4MXP1"/>
<evidence type="ECO:0000259" key="9">
    <source>
        <dbReference type="PROSITE" id="PS50928"/>
    </source>
</evidence>
<dbReference type="OrthoDB" id="9793490at2"/>
<keyword evidence="11" id="KW-1185">Reference proteome</keyword>
<keyword evidence="5 8" id="KW-0812">Transmembrane</keyword>
<feature type="transmembrane region" description="Helical" evidence="8">
    <location>
        <begin position="51"/>
        <end position="76"/>
    </location>
</feature>
<evidence type="ECO:0000256" key="6">
    <source>
        <dbReference type="ARBA" id="ARBA00022989"/>
    </source>
</evidence>
<gene>
    <name evidence="10" type="ORF">SAMN02745885_00750</name>
</gene>
<dbReference type="NCBIfam" id="NF008049">
    <property type="entry name" value="PRK10782.1"/>
    <property type="match status" value="1"/>
</dbReference>
<dbReference type="Pfam" id="PF00528">
    <property type="entry name" value="BPD_transp_1"/>
    <property type="match status" value="1"/>
</dbReference>
<dbReference type="CDD" id="cd06261">
    <property type="entry name" value="TM_PBP2"/>
    <property type="match status" value="1"/>
</dbReference>
<comment type="similarity">
    <text evidence="2">Belongs to the binding-protein-dependent transport system permease family. CysTW subfamily.</text>
</comment>
<evidence type="ECO:0000256" key="4">
    <source>
        <dbReference type="ARBA" id="ARBA00022475"/>
    </source>
</evidence>
<keyword evidence="6 8" id="KW-1133">Transmembrane helix</keyword>
<sequence length="219" mass="23333">MSSNELQLLWVGLGETLYMTGIAMVLSYIFGLPLGVILVTTEKGHIWESPLLNRTLGAIVNATRSIPFIILLVAVIPLTRLLVGTSIGTTAATVPLVIGAVPFVGRMVETSLKEVDRGLVEAALAMGATPLQIIFKVLLPESIPSLILGATITAITLIGYSAMAGFVGGGGLGDLAVKYGYYRYKTEIMLATIAVLVILVQVIQSFGNYLAKLYNKKHK</sequence>
<evidence type="ECO:0000313" key="11">
    <source>
        <dbReference type="Proteomes" id="UP000189933"/>
    </source>
</evidence>
<evidence type="ECO:0000313" key="10">
    <source>
        <dbReference type="EMBL" id="SJZ71557.1"/>
    </source>
</evidence>
<evidence type="ECO:0000256" key="2">
    <source>
        <dbReference type="ARBA" id="ARBA00007069"/>
    </source>
</evidence>
<dbReference type="InterPro" id="IPR051322">
    <property type="entry name" value="AA_ABC_Transporter_Permease"/>
</dbReference>
<proteinExistence type="inferred from homology"/>
<keyword evidence="3 8" id="KW-0813">Transport</keyword>
<keyword evidence="7 8" id="KW-0472">Membrane</keyword>
<protein>
    <submittedName>
        <fullName evidence="10">D-methionine transport system permease protein</fullName>
    </submittedName>
</protein>
<dbReference type="PROSITE" id="PS50928">
    <property type="entry name" value="ABC_TM1"/>
    <property type="match status" value="1"/>
</dbReference>
<feature type="transmembrane region" description="Helical" evidence="8">
    <location>
        <begin position="82"/>
        <end position="104"/>
    </location>
</feature>
<feature type="transmembrane region" description="Helical" evidence="8">
    <location>
        <begin position="16"/>
        <end position="39"/>
    </location>
</feature>
<evidence type="ECO:0000256" key="1">
    <source>
        <dbReference type="ARBA" id="ARBA00004651"/>
    </source>
</evidence>
<reference evidence="11" key="1">
    <citation type="submission" date="2017-02" db="EMBL/GenBank/DDBJ databases">
        <authorList>
            <person name="Varghese N."/>
            <person name="Submissions S."/>
        </authorList>
    </citation>
    <scope>NUCLEOTIDE SEQUENCE [LARGE SCALE GENOMIC DNA]</scope>
    <source>
        <strain evidence="11">DSM 16521</strain>
    </source>
</reference>
<accession>A0A1T4MXP1</accession>
<dbReference type="Proteomes" id="UP000189933">
    <property type="component" value="Unassembled WGS sequence"/>
</dbReference>
<feature type="transmembrane region" description="Helical" evidence="8">
    <location>
        <begin position="146"/>
        <end position="168"/>
    </location>
</feature>
<evidence type="ECO:0000256" key="3">
    <source>
        <dbReference type="ARBA" id="ARBA00022448"/>
    </source>
</evidence>
<evidence type="ECO:0000256" key="8">
    <source>
        <dbReference type="RuleBase" id="RU363032"/>
    </source>
</evidence>
<dbReference type="GO" id="GO:0005886">
    <property type="term" value="C:plasma membrane"/>
    <property type="evidence" value="ECO:0007669"/>
    <property type="project" value="UniProtKB-SubCell"/>
</dbReference>
<name>A0A1T4MXP1_9FIRM</name>
<dbReference type="PANTHER" id="PTHR30450">
    <property type="entry name" value="ABC TRANSPORTER PERMEASE"/>
    <property type="match status" value="1"/>
</dbReference>
<dbReference type="EMBL" id="FUXM01000005">
    <property type="protein sequence ID" value="SJZ71557.1"/>
    <property type="molecule type" value="Genomic_DNA"/>
</dbReference>
<evidence type="ECO:0000256" key="5">
    <source>
        <dbReference type="ARBA" id="ARBA00022692"/>
    </source>
</evidence>
<feature type="domain" description="ABC transmembrane type-1" evidence="9">
    <location>
        <begin position="13"/>
        <end position="207"/>
    </location>
</feature>
<keyword evidence="4" id="KW-1003">Cell membrane</keyword>
<dbReference type="InterPro" id="IPR035906">
    <property type="entry name" value="MetI-like_sf"/>
</dbReference>
<feature type="transmembrane region" description="Helical" evidence="8">
    <location>
        <begin position="188"/>
        <end position="211"/>
    </location>
</feature>
<evidence type="ECO:0000256" key="7">
    <source>
        <dbReference type="ARBA" id="ARBA00023136"/>
    </source>
</evidence>
<dbReference type="InterPro" id="IPR000515">
    <property type="entry name" value="MetI-like"/>
</dbReference>
<comment type="subcellular location">
    <subcellularLocation>
        <location evidence="1 8">Cell membrane</location>
        <topology evidence="1 8">Multi-pass membrane protein</topology>
    </subcellularLocation>
</comment>
<dbReference type="FunFam" id="1.10.3720.10:FF:000002">
    <property type="entry name" value="D-methionine ABC transporter permease MetI"/>
    <property type="match status" value="1"/>
</dbReference>
<dbReference type="Gene3D" id="1.10.3720.10">
    <property type="entry name" value="MetI-like"/>
    <property type="match status" value="1"/>
</dbReference>
<dbReference type="GO" id="GO:0048473">
    <property type="term" value="P:D-methionine transmembrane transport"/>
    <property type="evidence" value="ECO:0007669"/>
    <property type="project" value="TreeGrafter"/>
</dbReference>
<organism evidence="10 11">
    <name type="scientific">Carboxydocella sporoproducens DSM 16521</name>
    <dbReference type="NCBI Taxonomy" id="1121270"/>
    <lineage>
        <taxon>Bacteria</taxon>
        <taxon>Bacillati</taxon>
        <taxon>Bacillota</taxon>
        <taxon>Clostridia</taxon>
        <taxon>Eubacteriales</taxon>
        <taxon>Clostridiales Family XVI. Incertae Sedis</taxon>
        <taxon>Carboxydocella</taxon>
    </lineage>
</organism>